<dbReference type="Gene3D" id="3.40.190.170">
    <property type="entry name" value="Bacterial extracellular solute-binding protein, family 7"/>
    <property type="match status" value="1"/>
</dbReference>
<dbReference type="InterPro" id="IPR038404">
    <property type="entry name" value="TRAP_DctP_sf"/>
</dbReference>
<dbReference type="PANTHER" id="PTHR33376">
    <property type="match status" value="1"/>
</dbReference>
<accession>A0A5B8FJP7</accession>
<keyword evidence="7" id="KW-1185">Reference proteome</keyword>
<dbReference type="NCBIfam" id="TIGR00787">
    <property type="entry name" value="dctP"/>
    <property type="match status" value="1"/>
</dbReference>
<keyword evidence="6" id="KW-0614">Plasmid</keyword>
<evidence type="ECO:0000256" key="2">
    <source>
        <dbReference type="ARBA" id="ARBA00009023"/>
    </source>
</evidence>
<organism evidence="6 7">
    <name type="scientific">Paroceanicella profunda</name>
    <dbReference type="NCBI Taxonomy" id="2579971"/>
    <lineage>
        <taxon>Bacteria</taxon>
        <taxon>Pseudomonadati</taxon>
        <taxon>Pseudomonadota</taxon>
        <taxon>Alphaproteobacteria</taxon>
        <taxon>Rhodobacterales</taxon>
        <taxon>Paracoccaceae</taxon>
        <taxon>Paroceanicella</taxon>
    </lineage>
</organism>
<keyword evidence="3" id="KW-0813">Transport</keyword>
<dbReference type="Pfam" id="PF03480">
    <property type="entry name" value="DctP"/>
    <property type="match status" value="1"/>
</dbReference>
<evidence type="ECO:0000256" key="4">
    <source>
        <dbReference type="ARBA" id="ARBA00022729"/>
    </source>
</evidence>
<sequence>MIGLGFIAGTGGRARQGARGFGRLAAPVLGLVLGSAFAAGALAAEYTIKIGHLESTAQSRHIHLELVAELVAERTEGAVEFQIFPQGQLGSQREMTEGVQLGTLEATVSPAAFLGGFNPAVSVLDIPFLLPDDDAKAQTLREGPFGKALCDSFNSRGVTCIGLWPNGRKSFTSNKPIDTLADFSGQKFRVMDSSILIEQFRALGASAIALPFGELYTALQTGVVDGEENPLDTIRNMKFYEVQKHLLVSDHGAMEDVILFNPAFWASLPEEYQQIITGAFEEVIPDLIAHKAAAVADARKVIEDAGLEVTELTPEQKSAFREAMYPAARAAYLERAGDEGAALISAYETAYKALDN</sequence>
<dbReference type="PIRSF" id="PIRSF006470">
    <property type="entry name" value="DctB"/>
    <property type="match status" value="1"/>
</dbReference>
<dbReference type="GO" id="GO:0030288">
    <property type="term" value="C:outer membrane-bounded periplasmic space"/>
    <property type="evidence" value="ECO:0007669"/>
    <property type="project" value="InterPro"/>
</dbReference>
<reference evidence="6 7" key="1">
    <citation type="submission" date="2019-06" db="EMBL/GenBank/DDBJ databases">
        <title>Genome sequence of Rhodobacteraceae bacterium D4M1.</title>
        <authorList>
            <person name="Cao J."/>
        </authorList>
    </citation>
    <scope>NUCLEOTIDE SEQUENCE [LARGE SCALE GENOMIC DNA]</scope>
    <source>
        <strain evidence="6 7">D4M1</strain>
        <plasmid evidence="7">pd4m1c</plasmid>
    </source>
</reference>
<evidence type="ECO:0000256" key="3">
    <source>
        <dbReference type="ARBA" id="ARBA00022448"/>
    </source>
</evidence>
<dbReference type="GO" id="GO:0055085">
    <property type="term" value="P:transmembrane transport"/>
    <property type="evidence" value="ECO:0007669"/>
    <property type="project" value="InterPro"/>
</dbReference>
<protein>
    <submittedName>
        <fullName evidence="6">TRAP transporter substrate-binding protein</fullName>
    </submittedName>
</protein>
<dbReference type="CDD" id="cd13603">
    <property type="entry name" value="PBP2_TRAP_Siap_TeaA_like"/>
    <property type="match status" value="1"/>
</dbReference>
<dbReference type="EMBL" id="CP040821">
    <property type="protein sequence ID" value="QDL94687.1"/>
    <property type="molecule type" value="Genomic_DNA"/>
</dbReference>
<evidence type="ECO:0000313" key="6">
    <source>
        <dbReference type="EMBL" id="QDL94687.1"/>
    </source>
</evidence>
<evidence type="ECO:0000256" key="5">
    <source>
        <dbReference type="ARBA" id="ARBA00022764"/>
    </source>
</evidence>
<evidence type="ECO:0000313" key="7">
    <source>
        <dbReference type="Proteomes" id="UP000305888"/>
    </source>
</evidence>
<keyword evidence="4" id="KW-0732">Signal</keyword>
<comment type="subcellular location">
    <subcellularLocation>
        <location evidence="1">Periplasm</location>
    </subcellularLocation>
</comment>
<dbReference type="NCBIfam" id="NF037995">
    <property type="entry name" value="TRAP_S1"/>
    <property type="match status" value="1"/>
</dbReference>
<comment type="similarity">
    <text evidence="2">Belongs to the bacterial solute-binding protein 7 family.</text>
</comment>
<dbReference type="KEGG" id="ppru:FDP22_22030"/>
<proteinExistence type="inferred from homology"/>
<evidence type="ECO:0000256" key="1">
    <source>
        <dbReference type="ARBA" id="ARBA00004418"/>
    </source>
</evidence>
<dbReference type="Proteomes" id="UP000305888">
    <property type="component" value="Plasmid pD4M1C"/>
</dbReference>
<dbReference type="InterPro" id="IPR004682">
    <property type="entry name" value="TRAP_DctP"/>
</dbReference>
<gene>
    <name evidence="6" type="ORF">FDP22_22030</name>
</gene>
<dbReference type="AlphaFoldDB" id="A0A5B8FJP7"/>
<dbReference type="OrthoDB" id="8673861at2"/>
<dbReference type="InterPro" id="IPR018389">
    <property type="entry name" value="DctP_fam"/>
</dbReference>
<name>A0A5B8FJP7_9RHOB</name>
<keyword evidence="5" id="KW-0574">Periplasm</keyword>
<dbReference type="PANTHER" id="PTHR33376:SF7">
    <property type="entry name" value="C4-DICARBOXYLATE-BINDING PROTEIN DCTB"/>
    <property type="match status" value="1"/>
</dbReference>
<geneLocation type="plasmid" evidence="7">
    <name>pd4m1c</name>
</geneLocation>